<dbReference type="InterPro" id="IPR054686">
    <property type="entry name" value="GSU3473-like"/>
</dbReference>
<evidence type="ECO:0000313" key="2">
    <source>
        <dbReference type="Proteomes" id="UP000324298"/>
    </source>
</evidence>
<name>A0A5A9XKV5_9BACT</name>
<dbReference type="Proteomes" id="UP000324298">
    <property type="component" value="Unassembled WGS sequence"/>
</dbReference>
<sequence>MLIHVLYDDNKYDYVKGFQLDRLLEVKKVQKFKRSTGWVTVGVDPLRWRKSPNYHGVERRAA</sequence>
<organism evidence="1 2">
    <name type="scientific">Oryzomonas rubra</name>
    <dbReference type="NCBI Taxonomy" id="2509454"/>
    <lineage>
        <taxon>Bacteria</taxon>
        <taxon>Pseudomonadati</taxon>
        <taxon>Thermodesulfobacteriota</taxon>
        <taxon>Desulfuromonadia</taxon>
        <taxon>Geobacterales</taxon>
        <taxon>Geobacteraceae</taxon>
        <taxon>Oryzomonas</taxon>
    </lineage>
</organism>
<dbReference type="OrthoDB" id="5405882at2"/>
<keyword evidence="2" id="KW-1185">Reference proteome</keyword>
<reference evidence="1 2" key="1">
    <citation type="submission" date="2019-04" db="EMBL/GenBank/DDBJ databases">
        <title>Geobacter ruber sp. nov., ferric-reducing bacteria isolated from paddy soil.</title>
        <authorList>
            <person name="Xu Z."/>
            <person name="Masuda Y."/>
            <person name="Itoh H."/>
            <person name="Senoo K."/>
        </authorList>
    </citation>
    <scope>NUCLEOTIDE SEQUENCE [LARGE SCALE GENOMIC DNA]</scope>
    <source>
        <strain evidence="1 2">Red88</strain>
    </source>
</reference>
<comment type="caution">
    <text evidence="1">The sequence shown here is derived from an EMBL/GenBank/DDBJ whole genome shotgun (WGS) entry which is preliminary data.</text>
</comment>
<protein>
    <submittedName>
        <fullName evidence="1">Uncharacterized protein</fullName>
    </submittedName>
</protein>
<proteinExistence type="predicted"/>
<evidence type="ECO:0000313" key="1">
    <source>
        <dbReference type="EMBL" id="KAA0892161.1"/>
    </source>
</evidence>
<accession>A0A5A9XKV5</accession>
<dbReference type="RefSeq" id="WP_149307098.1">
    <property type="nucleotide sequence ID" value="NZ_SRSD01000004.1"/>
</dbReference>
<gene>
    <name evidence="1" type="ORF">ET418_08135</name>
</gene>
<dbReference type="EMBL" id="SRSD01000004">
    <property type="protein sequence ID" value="KAA0892161.1"/>
    <property type="molecule type" value="Genomic_DNA"/>
</dbReference>
<dbReference type="NCBIfam" id="NF045719">
    <property type="entry name" value="GSU3473_fam"/>
    <property type="match status" value="1"/>
</dbReference>
<dbReference type="AlphaFoldDB" id="A0A5A9XKV5"/>